<dbReference type="EMBL" id="JACHEO010000008">
    <property type="protein sequence ID" value="MBB5348032.1"/>
    <property type="molecule type" value="Genomic_DNA"/>
</dbReference>
<dbReference type="SUPFAM" id="SSF52218">
    <property type="entry name" value="Flavoproteins"/>
    <property type="match status" value="1"/>
</dbReference>
<dbReference type="InterPro" id="IPR008254">
    <property type="entry name" value="Flavodoxin/NO_synth"/>
</dbReference>
<organism evidence="2 3">
    <name type="scientific">Desulfoprunum benzoelyticum</name>
    <dbReference type="NCBI Taxonomy" id="1506996"/>
    <lineage>
        <taxon>Bacteria</taxon>
        <taxon>Pseudomonadati</taxon>
        <taxon>Thermodesulfobacteriota</taxon>
        <taxon>Desulfobulbia</taxon>
        <taxon>Desulfobulbales</taxon>
        <taxon>Desulfobulbaceae</taxon>
        <taxon>Desulfoprunum</taxon>
    </lineage>
</organism>
<dbReference type="GO" id="GO:0010181">
    <property type="term" value="F:FMN binding"/>
    <property type="evidence" value="ECO:0007669"/>
    <property type="project" value="InterPro"/>
</dbReference>
<dbReference type="AlphaFoldDB" id="A0A840UQG6"/>
<protein>
    <submittedName>
        <fullName evidence="2">Flavorubredoxin</fullName>
    </submittedName>
</protein>
<evidence type="ECO:0000259" key="1">
    <source>
        <dbReference type="PROSITE" id="PS50902"/>
    </source>
</evidence>
<dbReference type="PROSITE" id="PS50902">
    <property type="entry name" value="FLAVODOXIN_LIKE"/>
    <property type="match status" value="1"/>
</dbReference>
<dbReference type="Proteomes" id="UP000539642">
    <property type="component" value="Unassembled WGS sequence"/>
</dbReference>
<dbReference type="InterPro" id="IPR029039">
    <property type="entry name" value="Flavoprotein-like_sf"/>
</dbReference>
<reference evidence="2 3" key="1">
    <citation type="submission" date="2020-08" db="EMBL/GenBank/DDBJ databases">
        <title>Genomic Encyclopedia of Type Strains, Phase IV (KMG-IV): sequencing the most valuable type-strain genomes for metagenomic binning, comparative biology and taxonomic classification.</title>
        <authorList>
            <person name="Goeker M."/>
        </authorList>
    </citation>
    <scope>NUCLEOTIDE SEQUENCE [LARGE SCALE GENOMIC DNA]</scope>
    <source>
        <strain evidence="2 3">DSM 28570</strain>
    </source>
</reference>
<feature type="domain" description="Flavodoxin-like" evidence="1">
    <location>
        <begin position="7"/>
        <end position="154"/>
    </location>
</feature>
<dbReference type="Pfam" id="PF00258">
    <property type="entry name" value="Flavodoxin_1"/>
    <property type="match status" value="1"/>
</dbReference>
<comment type="caution">
    <text evidence="2">The sequence shown here is derived from an EMBL/GenBank/DDBJ whole genome shotgun (WGS) entry which is preliminary data.</text>
</comment>
<dbReference type="Gene3D" id="3.40.50.360">
    <property type="match status" value="1"/>
</dbReference>
<keyword evidence="3" id="KW-1185">Reference proteome</keyword>
<evidence type="ECO:0000313" key="3">
    <source>
        <dbReference type="Proteomes" id="UP000539642"/>
    </source>
</evidence>
<accession>A0A840UQG6</accession>
<proteinExistence type="predicted"/>
<name>A0A840UQG6_9BACT</name>
<dbReference type="RefSeq" id="WP_205240327.1">
    <property type="nucleotide sequence ID" value="NZ_JACHEO010000008.1"/>
</dbReference>
<gene>
    <name evidence="2" type="ORF">HNQ81_001763</name>
</gene>
<sequence>MESKKSILVVYHSQGGTMERMAHRFARGAAREENIAVILKKAADADLDDLLHCNAIAIGTPEYFGTMAGMVKDFFDRTYEAAQERTIGLPFVIFVCAGNDGRGAITQIERLAAGYKWHKVQEHFRVVGAPTEEQLADLEELGQTLAAGVDFGIF</sequence>
<evidence type="ECO:0000313" key="2">
    <source>
        <dbReference type="EMBL" id="MBB5348032.1"/>
    </source>
</evidence>